<sequence length="174" mass="20079">MAPKRPPTAAEKGKKKATGSTSKRARLETTDSSHYLSKEHEERFKNHTSQWSIWGERKLQLEDFPHFELYNLIDICGWKKLQKYLRKIYSQLIHEFYTNFNHKIDIHGTEHYGQTWIRGTPAIFPALISGICEEAGVQILPAELVVKAKGPINYNALENARRHTAHSIYTTTDT</sequence>
<gene>
    <name evidence="2" type="ORF">Adt_05706</name>
</gene>
<dbReference type="EMBL" id="JBFOLK010000002">
    <property type="protein sequence ID" value="KAL2532355.1"/>
    <property type="molecule type" value="Genomic_DNA"/>
</dbReference>
<dbReference type="AlphaFoldDB" id="A0ABD1V6X7"/>
<accession>A0ABD1V6X7</accession>
<dbReference type="Proteomes" id="UP001604336">
    <property type="component" value="Unassembled WGS sequence"/>
</dbReference>
<protein>
    <submittedName>
        <fullName evidence="2">Uncharacterized protein</fullName>
    </submittedName>
</protein>
<keyword evidence="3" id="KW-1185">Reference proteome</keyword>
<organism evidence="2 3">
    <name type="scientific">Abeliophyllum distichum</name>
    <dbReference type="NCBI Taxonomy" id="126358"/>
    <lineage>
        <taxon>Eukaryota</taxon>
        <taxon>Viridiplantae</taxon>
        <taxon>Streptophyta</taxon>
        <taxon>Embryophyta</taxon>
        <taxon>Tracheophyta</taxon>
        <taxon>Spermatophyta</taxon>
        <taxon>Magnoliopsida</taxon>
        <taxon>eudicotyledons</taxon>
        <taxon>Gunneridae</taxon>
        <taxon>Pentapetalae</taxon>
        <taxon>asterids</taxon>
        <taxon>lamiids</taxon>
        <taxon>Lamiales</taxon>
        <taxon>Oleaceae</taxon>
        <taxon>Forsythieae</taxon>
        <taxon>Abeliophyllum</taxon>
    </lineage>
</organism>
<comment type="caution">
    <text evidence="2">The sequence shown here is derived from an EMBL/GenBank/DDBJ whole genome shotgun (WGS) entry which is preliminary data.</text>
</comment>
<proteinExistence type="predicted"/>
<name>A0ABD1V6X7_9LAMI</name>
<evidence type="ECO:0000313" key="2">
    <source>
        <dbReference type="EMBL" id="KAL2532355.1"/>
    </source>
</evidence>
<feature type="region of interest" description="Disordered" evidence="1">
    <location>
        <begin position="1"/>
        <end position="32"/>
    </location>
</feature>
<reference evidence="3" key="1">
    <citation type="submission" date="2024-07" db="EMBL/GenBank/DDBJ databases">
        <title>Two chromosome-level genome assemblies of Korean endemic species Abeliophyllum distichum and Forsythia ovata (Oleaceae).</title>
        <authorList>
            <person name="Jang H."/>
        </authorList>
    </citation>
    <scope>NUCLEOTIDE SEQUENCE [LARGE SCALE GENOMIC DNA]</scope>
</reference>
<evidence type="ECO:0000256" key="1">
    <source>
        <dbReference type="SAM" id="MobiDB-lite"/>
    </source>
</evidence>
<evidence type="ECO:0000313" key="3">
    <source>
        <dbReference type="Proteomes" id="UP001604336"/>
    </source>
</evidence>